<dbReference type="Gene3D" id="1.10.10.10">
    <property type="entry name" value="Winged helix-like DNA-binding domain superfamily/Winged helix DNA-binding domain"/>
    <property type="match status" value="1"/>
</dbReference>
<reference evidence="7" key="1">
    <citation type="submission" date="2019-08" db="EMBL/GenBank/DDBJ databases">
        <authorList>
            <person name="Kucharzyk K."/>
            <person name="Murdoch R.W."/>
            <person name="Higgins S."/>
            <person name="Loffler F."/>
        </authorList>
    </citation>
    <scope>NUCLEOTIDE SEQUENCE</scope>
</reference>
<evidence type="ECO:0000256" key="5">
    <source>
        <dbReference type="SAM" id="Phobius"/>
    </source>
</evidence>
<evidence type="ECO:0000256" key="1">
    <source>
        <dbReference type="ARBA" id="ARBA00004141"/>
    </source>
</evidence>
<dbReference type="InterPro" id="IPR036388">
    <property type="entry name" value="WH-like_DNA-bd_sf"/>
</dbReference>
<feature type="transmembrane region" description="Helical" evidence="5">
    <location>
        <begin position="49"/>
        <end position="68"/>
    </location>
</feature>
<evidence type="ECO:0000256" key="2">
    <source>
        <dbReference type="ARBA" id="ARBA00022692"/>
    </source>
</evidence>
<evidence type="ECO:0000256" key="3">
    <source>
        <dbReference type="ARBA" id="ARBA00022989"/>
    </source>
</evidence>
<feature type="transmembrane region" description="Helical" evidence="5">
    <location>
        <begin position="21"/>
        <end position="43"/>
    </location>
</feature>
<keyword evidence="4 5" id="KW-0472">Membrane</keyword>
<dbReference type="PANTHER" id="PTHR44733">
    <property type="entry name" value="DNAJ HOMOLOG SUBFAMILY C MEMBER 22"/>
    <property type="match status" value="1"/>
</dbReference>
<dbReference type="EMBL" id="VSSQ01000008">
    <property type="protein sequence ID" value="MPL59112.1"/>
    <property type="molecule type" value="Genomic_DNA"/>
</dbReference>
<dbReference type="GO" id="GO:0016020">
    <property type="term" value="C:membrane"/>
    <property type="evidence" value="ECO:0007669"/>
    <property type="project" value="UniProtKB-SubCell"/>
</dbReference>
<gene>
    <name evidence="7" type="ORF">SDC9_04660</name>
</gene>
<evidence type="ECO:0000256" key="4">
    <source>
        <dbReference type="ARBA" id="ARBA00023136"/>
    </source>
</evidence>
<comment type="subcellular location">
    <subcellularLocation>
        <location evidence="1">Membrane</location>
        <topology evidence="1">Multi-pass membrane protein</topology>
    </subcellularLocation>
</comment>
<dbReference type="PANTHER" id="PTHR44733:SF1">
    <property type="entry name" value="DNAJ HOMOLOG SUBFAMILY C MEMBER 22"/>
    <property type="match status" value="1"/>
</dbReference>
<dbReference type="Pfam" id="PF05154">
    <property type="entry name" value="TM2"/>
    <property type="match status" value="1"/>
</dbReference>
<dbReference type="AlphaFoldDB" id="A0A644SZ78"/>
<comment type="caution">
    <text evidence="7">The sequence shown here is derived from an EMBL/GenBank/DDBJ whole genome shotgun (WGS) entry which is preliminary data.</text>
</comment>
<evidence type="ECO:0000259" key="6">
    <source>
        <dbReference type="Pfam" id="PF05154"/>
    </source>
</evidence>
<proteinExistence type="predicted"/>
<organism evidence="7">
    <name type="scientific">bioreactor metagenome</name>
    <dbReference type="NCBI Taxonomy" id="1076179"/>
    <lineage>
        <taxon>unclassified sequences</taxon>
        <taxon>metagenomes</taxon>
        <taxon>ecological metagenomes</taxon>
    </lineage>
</organism>
<accession>A0A644SZ78</accession>
<name>A0A644SZ78_9ZZZZ</name>
<sequence>MFKEALRIVFTVMGEILKYSLPAAYLLWAVSGFGALGLHRFYLGKSGTGLLWLFSGGLGGLGGLYDLFTLPRQVQEANILYETKLALESGAAARSRSSDMPGYRYANPETPEKTILRLARKNAGLVTPGEVAIEGDMSVEEARKALDKLAKEGVAEIRVRSSGVIVYYFAEFAQDNSEFVDI</sequence>
<keyword evidence="2 5" id="KW-0812">Transmembrane</keyword>
<evidence type="ECO:0000313" key="7">
    <source>
        <dbReference type="EMBL" id="MPL59112.1"/>
    </source>
</evidence>
<keyword evidence="3 5" id="KW-1133">Transmembrane helix</keyword>
<protein>
    <recommendedName>
        <fullName evidence="6">TM2 domain-containing protein</fullName>
    </recommendedName>
</protein>
<dbReference type="InterPro" id="IPR007829">
    <property type="entry name" value="TM2"/>
</dbReference>
<feature type="domain" description="TM2" evidence="6">
    <location>
        <begin position="20"/>
        <end position="68"/>
    </location>
</feature>